<comment type="caution">
    <text evidence="2">The sequence shown here is derived from an EMBL/GenBank/DDBJ whole genome shotgun (WGS) entry which is preliminary data.</text>
</comment>
<proteinExistence type="predicted"/>
<keyword evidence="1" id="KW-1133">Transmembrane helix</keyword>
<evidence type="ECO:0000313" key="2">
    <source>
        <dbReference type="EMBL" id="NGZ74072.1"/>
    </source>
</evidence>
<evidence type="ECO:0000313" key="3">
    <source>
        <dbReference type="Proteomes" id="UP000800303"/>
    </source>
</evidence>
<keyword evidence="1" id="KW-0472">Membrane</keyword>
<protein>
    <submittedName>
        <fullName evidence="2">Antibiotic resistance protein VanZ</fullName>
    </submittedName>
</protein>
<organism evidence="2 3">
    <name type="scientific">Saccharibacillus alkalitolerans</name>
    <dbReference type="NCBI Taxonomy" id="2705290"/>
    <lineage>
        <taxon>Bacteria</taxon>
        <taxon>Bacillati</taxon>
        <taxon>Bacillota</taxon>
        <taxon>Bacilli</taxon>
        <taxon>Bacillales</taxon>
        <taxon>Paenibacillaceae</taxon>
        <taxon>Saccharibacillus</taxon>
    </lineage>
</organism>
<keyword evidence="1" id="KW-0812">Transmembrane</keyword>
<dbReference type="EMBL" id="JAAFGS010000001">
    <property type="protein sequence ID" value="NGZ74072.1"/>
    <property type="molecule type" value="Genomic_DNA"/>
</dbReference>
<gene>
    <name evidence="2" type="ORF">GYN08_02005</name>
</gene>
<feature type="transmembrane region" description="Helical" evidence="1">
    <location>
        <begin position="12"/>
        <end position="31"/>
    </location>
</feature>
<evidence type="ECO:0000256" key="1">
    <source>
        <dbReference type="SAM" id="Phobius"/>
    </source>
</evidence>
<reference evidence="2 3" key="1">
    <citation type="submission" date="2020-01" db="EMBL/GenBank/DDBJ databases">
        <title>Polyphasic characterisation and genomic insights into a novel alkali tolerant bacterium VR-M41.</title>
        <authorList>
            <person name="Vemuluri V.R."/>
        </authorList>
    </citation>
    <scope>NUCLEOTIDE SEQUENCE [LARGE SCALE GENOMIC DNA]</scope>
    <source>
        <strain evidence="2 3">VR-M41</strain>
    </source>
</reference>
<feature type="transmembrane region" description="Helical" evidence="1">
    <location>
        <begin position="124"/>
        <end position="142"/>
    </location>
</feature>
<keyword evidence="3" id="KW-1185">Reference proteome</keyword>
<accession>A0ABX0F0N6</accession>
<feature type="transmembrane region" description="Helical" evidence="1">
    <location>
        <begin position="51"/>
        <end position="69"/>
    </location>
</feature>
<dbReference type="Proteomes" id="UP000800303">
    <property type="component" value="Unassembled WGS sequence"/>
</dbReference>
<dbReference type="RefSeq" id="WP_166272003.1">
    <property type="nucleotide sequence ID" value="NZ_JAAFGS010000001.1"/>
</dbReference>
<sequence>MNHLFYGTRLFYDWLYFATSMSPAYLLFLLQLNKKFNKPFDCTVFGFHVTIYHWCMLALLVLACLAVLLRSLLYWQFNKGIGDPVLAPQLPHFSKNNLAERNGSVIAFLLGTILPAVLVMENSLVESLAVFIILQFILFVLIKKSSDIFPNIMLLLLGIDLCKTNQGNYLFILAGTDHDAARVYKIGDPAKSKTYITAYKK</sequence>
<name>A0ABX0F0N6_9BACL</name>
<feature type="transmembrane region" description="Helical" evidence="1">
    <location>
        <begin position="102"/>
        <end position="118"/>
    </location>
</feature>